<keyword evidence="9" id="KW-0540">Nuclease</keyword>
<organism evidence="25 26">
    <name type="scientific">Cutaneotrichosporon cavernicola</name>
    <dbReference type="NCBI Taxonomy" id="279322"/>
    <lineage>
        <taxon>Eukaryota</taxon>
        <taxon>Fungi</taxon>
        <taxon>Dikarya</taxon>
        <taxon>Basidiomycota</taxon>
        <taxon>Agaricomycotina</taxon>
        <taxon>Tremellomycetes</taxon>
        <taxon>Trichosporonales</taxon>
        <taxon>Trichosporonaceae</taxon>
        <taxon>Cutaneotrichosporon</taxon>
    </lineage>
</organism>
<evidence type="ECO:0000256" key="18">
    <source>
        <dbReference type="ARBA" id="ARBA00023242"/>
    </source>
</evidence>
<accession>A0AA48QWF8</accession>
<dbReference type="Pfam" id="PF03372">
    <property type="entry name" value="Exo_endo_phos"/>
    <property type="match status" value="1"/>
</dbReference>
<dbReference type="RefSeq" id="XP_060457576.1">
    <property type="nucleotide sequence ID" value="XM_060601043.1"/>
</dbReference>
<dbReference type="GO" id="GO:0005737">
    <property type="term" value="C:cytoplasm"/>
    <property type="evidence" value="ECO:0007669"/>
    <property type="project" value="UniProtKB-SubCell"/>
</dbReference>
<dbReference type="Gene3D" id="3.80.10.10">
    <property type="entry name" value="Ribonuclease Inhibitor"/>
    <property type="match status" value="1"/>
</dbReference>
<dbReference type="SMART" id="SM00369">
    <property type="entry name" value="LRR_TYP"/>
    <property type="match status" value="3"/>
</dbReference>
<protein>
    <recommendedName>
        <fullName evidence="19">CCR4-Not complex 3'-5'-exoribonuclease subunit Ccr4</fullName>
        <ecNumber evidence="6">3.1.13.4</ecNumber>
    </recommendedName>
    <alternativeName>
        <fullName evidence="20">Carbon catabolite repressor protein 4</fullName>
    </alternativeName>
    <alternativeName>
        <fullName evidence="21">Cytoplasmic deadenylase</fullName>
    </alternativeName>
    <alternativeName>
        <fullName evidence="22">Glucose-repressible alcohol dehydrogenase transcriptional effector</fullName>
    </alternativeName>
</protein>
<keyword evidence="16" id="KW-0805">Transcription regulation</keyword>
<feature type="compositionally biased region" description="Gly residues" evidence="23">
    <location>
        <begin position="143"/>
        <end position="181"/>
    </location>
</feature>
<dbReference type="EMBL" id="AP028215">
    <property type="protein sequence ID" value="BEI92311.1"/>
    <property type="molecule type" value="Genomic_DNA"/>
</dbReference>
<proteinExistence type="inferred from homology"/>
<evidence type="ECO:0000256" key="5">
    <source>
        <dbReference type="ARBA" id="ARBA00010774"/>
    </source>
</evidence>
<keyword evidence="15" id="KW-0694">RNA-binding</keyword>
<comment type="subcellular location">
    <subcellularLocation>
        <location evidence="4">Cytoplasm</location>
    </subcellularLocation>
    <subcellularLocation>
        <location evidence="3">Nucleus</location>
    </subcellularLocation>
</comment>
<evidence type="ECO:0000256" key="14">
    <source>
        <dbReference type="ARBA" id="ARBA00022842"/>
    </source>
</evidence>
<evidence type="ECO:0000256" key="15">
    <source>
        <dbReference type="ARBA" id="ARBA00022884"/>
    </source>
</evidence>
<dbReference type="InterPro" id="IPR036691">
    <property type="entry name" value="Endo/exonu/phosph_ase_sf"/>
</dbReference>
<dbReference type="InterPro" id="IPR001611">
    <property type="entry name" value="Leu-rich_rpt"/>
</dbReference>
<comment type="catalytic activity">
    <reaction evidence="1">
        <text>Exonucleolytic cleavage of poly(A) to 5'-AMP.</text>
        <dbReference type="EC" id="3.1.13.4"/>
    </reaction>
</comment>
<dbReference type="GO" id="GO:0004535">
    <property type="term" value="F:poly(A)-specific ribonuclease activity"/>
    <property type="evidence" value="ECO:0007669"/>
    <property type="project" value="UniProtKB-EC"/>
</dbReference>
<dbReference type="AlphaFoldDB" id="A0AA48QWF8"/>
<keyword evidence="26" id="KW-1185">Reference proteome</keyword>
<dbReference type="InterPro" id="IPR005135">
    <property type="entry name" value="Endo/exonuclease/phosphatase"/>
</dbReference>
<gene>
    <name evidence="25" type="primary">CCR4</name>
    <name evidence="25" type="ORF">CcaverHIS019_0411310</name>
</gene>
<evidence type="ECO:0000256" key="4">
    <source>
        <dbReference type="ARBA" id="ARBA00004496"/>
    </source>
</evidence>
<keyword evidence="12" id="KW-0378">Hydrolase</keyword>
<feature type="compositionally biased region" description="Gly residues" evidence="23">
    <location>
        <begin position="94"/>
        <end position="119"/>
    </location>
</feature>
<keyword evidence="11" id="KW-0677">Repeat</keyword>
<evidence type="ECO:0000256" key="12">
    <source>
        <dbReference type="ARBA" id="ARBA00022801"/>
    </source>
</evidence>
<evidence type="ECO:0000259" key="24">
    <source>
        <dbReference type="Pfam" id="PF03372"/>
    </source>
</evidence>
<dbReference type="Proteomes" id="UP001233271">
    <property type="component" value="Chromosome 4"/>
</dbReference>
<feature type="domain" description="Endonuclease/exonuclease/phosphatase" evidence="24">
    <location>
        <begin position="474"/>
        <end position="799"/>
    </location>
</feature>
<evidence type="ECO:0000256" key="21">
    <source>
        <dbReference type="ARBA" id="ARBA00031469"/>
    </source>
</evidence>
<evidence type="ECO:0000256" key="22">
    <source>
        <dbReference type="ARBA" id="ARBA00033317"/>
    </source>
</evidence>
<dbReference type="PANTHER" id="PTHR12121:SF100">
    <property type="entry name" value="POLY(A)-SPECIFIC RIBONUCLEASE"/>
    <property type="match status" value="1"/>
</dbReference>
<dbReference type="KEGG" id="ccac:CcaHIS019_0411310"/>
<keyword evidence="18" id="KW-0539">Nucleus</keyword>
<evidence type="ECO:0000256" key="9">
    <source>
        <dbReference type="ARBA" id="ARBA00022722"/>
    </source>
</evidence>
<dbReference type="InterPro" id="IPR050410">
    <property type="entry name" value="CCR4/nocturin_mRNA_transcr"/>
</dbReference>
<dbReference type="SUPFAM" id="SSF56219">
    <property type="entry name" value="DNase I-like"/>
    <property type="match status" value="1"/>
</dbReference>
<comment type="cofactor">
    <cofactor evidence="2">
        <name>Mg(2+)</name>
        <dbReference type="ChEBI" id="CHEBI:18420"/>
    </cofactor>
</comment>
<dbReference type="InterPro" id="IPR003591">
    <property type="entry name" value="Leu-rich_rpt_typical-subtyp"/>
</dbReference>
<reference evidence="25" key="1">
    <citation type="journal article" date="2023" name="BMC Genomics">
        <title>Chromosome-level genome assemblies of Cutaneotrichosporon spp. (Trichosporonales, Basidiomycota) reveal imbalanced evolution between nucleotide sequences and chromosome synteny.</title>
        <authorList>
            <person name="Kobayashi Y."/>
            <person name="Kayamori A."/>
            <person name="Aoki K."/>
            <person name="Shiwa Y."/>
            <person name="Matsutani M."/>
            <person name="Fujita N."/>
            <person name="Sugita T."/>
            <person name="Iwasaki W."/>
            <person name="Tanaka N."/>
            <person name="Takashima M."/>
        </authorList>
    </citation>
    <scope>NUCLEOTIDE SEQUENCE</scope>
    <source>
        <strain evidence="25">HIS019</strain>
    </source>
</reference>
<keyword evidence="8" id="KW-0433">Leucine-rich repeat</keyword>
<dbReference type="PANTHER" id="PTHR12121">
    <property type="entry name" value="CARBON CATABOLITE REPRESSOR PROTEIN 4"/>
    <property type="match status" value="1"/>
</dbReference>
<evidence type="ECO:0000256" key="13">
    <source>
        <dbReference type="ARBA" id="ARBA00022839"/>
    </source>
</evidence>
<evidence type="ECO:0000256" key="10">
    <source>
        <dbReference type="ARBA" id="ARBA00022723"/>
    </source>
</evidence>
<evidence type="ECO:0000313" key="26">
    <source>
        <dbReference type="Proteomes" id="UP001233271"/>
    </source>
</evidence>
<dbReference type="GO" id="GO:0046872">
    <property type="term" value="F:metal ion binding"/>
    <property type="evidence" value="ECO:0007669"/>
    <property type="project" value="UniProtKB-KW"/>
</dbReference>
<evidence type="ECO:0000256" key="19">
    <source>
        <dbReference type="ARBA" id="ARBA00023475"/>
    </source>
</evidence>
<dbReference type="GO" id="GO:0003723">
    <property type="term" value="F:RNA binding"/>
    <property type="evidence" value="ECO:0007669"/>
    <property type="project" value="UniProtKB-KW"/>
</dbReference>
<keyword evidence="17" id="KW-0804">Transcription</keyword>
<evidence type="ECO:0000256" key="7">
    <source>
        <dbReference type="ARBA" id="ARBA00022490"/>
    </source>
</evidence>
<dbReference type="EC" id="3.1.13.4" evidence="6"/>
<evidence type="ECO:0000256" key="8">
    <source>
        <dbReference type="ARBA" id="ARBA00022614"/>
    </source>
</evidence>
<dbReference type="Pfam" id="PF13855">
    <property type="entry name" value="LRR_8"/>
    <property type="match status" value="1"/>
</dbReference>
<evidence type="ECO:0000313" key="25">
    <source>
        <dbReference type="EMBL" id="BEI92311.1"/>
    </source>
</evidence>
<dbReference type="CDD" id="cd09097">
    <property type="entry name" value="Deadenylase_CCR4"/>
    <property type="match status" value="1"/>
</dbReference>
<keyword evidence="14" id="KW-0460">Magnesium</keyword>
<feature type="region of interest" description="Disordered" evidence="23">
    <location>
        <begin position="88"/>
        <end position="316"/>
    </location>
</feature>
<feature type="compositionally biased region" description="Basic residues" evidence="23">
    <location>
        <begin position="129"/>
        <end position="139"/>
    </location>
</feature>
<evidence type="ECO:0000256" key="3">
    <source>
        <dbReference type="ARBA" id="ARBA00004123"/>
    </source>
</evidence>
<evidence type="ECO:0000256" key="1">
    <source>
        <dbReference type="ARBA" id="ARBA00001663"/>
    </source>
</evidence>
<evidence type="ECO:0000256" key="2">
    <source>
        <dbReference type="ARBA" id="ARBA00001946"/>
    </source>
</evidence>
<comment type="similarity">
    <text evidence="5">Belongs to the CCR4/nocturin family.</text>
</comment>
<dbReference type="GO" id="GO:0005634">
    <property type="term" value="C:nucleus"/>
    <property type="evidence" value="ECO:0007669"/>
    <property type="project" value="UniProtKB-SubCell"/>
</dbReference>
<evidence type="ECO:0000256" key="17">
    <source>
        <dbReference type="ARBA" id="ARBA00023163"/>
    </source>
</evidence>
<evidence type="ECO:0000256" key="23">
    <source>
        <dbReference type="SAM" id="MobiDB-lite"/>
    </source>
</evidence>
<dbReference type="InterPro" id="IPR032675">
    <property type="entry name" value="LRR_dom_sf"/>
</dbReference>
<dbReference type="GeneID" id="85496181"/>
<dbReference type="SUPFAM" id="SSF52058">
    <property type="entry name" value="L domain-like"/>
    <property type="match status" value="1"/>
</dbReference>
<keyword evidence="7" id="KW-0963">Cytoplasm</keyword>
<evidence type="ECO:0000256" key="11">
    <source>
        <dbReference type="ARBA" id="ARBA00022737"/>
    </source>
</evidence>
<evidence type="ECO:0000256" key="16">
    <source>
        <dbReference type="ARBA" id="ARBA00023015"/>
    </source>
</evidence>
<evidence type="ECO:0000256" key="20">
    <source>
        <dbReference type="ARBA" id="ARBA00030493"/>
    </source>
</evidence>
<keyword evidence="13" id="KW-0269">Exonuclease</keyword>
<dbReference type="Gene3D" id="3.60.10.10">
    <property type="entry name" value="Endonuclease/exonuclease/phosphatase"/>
    <property type="match status" value="1"/>
</dbReference>
<evidence type="ECO:0000256" key="6">
    <source>
        <dbReference type="ARBA" id="ARBA00012161"/>
    </source>
</evidence>
<keyword evidence="10" id="KW-0479">Metal-binding</keyword>
<name>A0AA48QWF8_9TREE</name>
<sequence>MPPPLVTNSLSPNTRPLSITHLRDTTHSTSFFPLIDRYPLDAKHHQEGGAEPLGGLGGRGLGGGGGAGGGAGNGGAGWSRPAAFNAPLSMNSPFGGGGQGGLFGGHPQGGQGHHGGPGGPHVHNQHGGLHSHNHQHPHHAAFGNGGGNNSHFGGQGGLGLGGHGAPGQFGSGMGGGMGFGGQPSSPPRAQQEQAMPMTTHWQQQLLRAETSRVSSSPHHRARSAAMASRMTNKPAAVAILNPNDNNRPASAQGIGSPAPGTPNGHRKNVLSVASNTPSAVPSPPANGTKDTDAGADPMNSSQPPAPASKPDDAPYEPWTGLDLGGIHLKTLSPSLFTFTHITSLYINHNNLKVLPAAISNLRQLTLLDATSNELQSLPPEIGMLSKLKELLLFDNQLQNLPTEIGGLYQLEVLGVEGNPMDEFVRKTLAESGAPVLIAHFRDLHTSEAPPDRAWIEVEPDLELDAGSTESFTTLSYNILCPSFAPSSSYAYTPAWALEWPYRRETLLEELMNASADVVCLQEIDSEQYAEWFYPKLKERGYDGAHYPRSRARTMSADDAKLIDGCATFWKREKFHLIETHVIEFNQMALHNLEVRTEDMFNRVMSRDNIATTALLESVKTGARLVVANAHIFWDHRYRDVKLVQIGMMMERLGEIVENFSSFPAKPAVEGEPAPAKYDRKERGRDIPLVLCVDLNSLANSGVYEYISKGEVPGAHEDFMDHKYGAYTDKGLKHDLELRSSCASFGEMKMTNYTPTFDEAIDYIFYTPRSLKVTSVLGDIDRKYLSKVVGFPNAYFPSDHIPVFAQFRTKGDADKKPKMPSYMRQ</sequence>